<accession>A0A072TEJ8</accession>
<evidence type="ECO:0000313" key="1">
    <source>
        <dbReference type="EMBL" id="KEH15969.1"/>
    </source>
</evidence>
<protein>
    <recommendedName>
        <fullName evidence="4">Nucleotide-binding alpha-beta plait domain-containing protein</fullName>
    </recommendedName>
</protein>
<dbReference type="InterPro" id="IPR035979">
    <property type="entry name" value="RBD_domain_sf"/>
</dbReference>
<sequence>MATFYFTNIPDHIHYLNTRQGFEVCGILTNLFVSHFRNKRGQLFGFVRLTHVRDVAKLNKALNNVVFGHLKVWANITRFDRFSGVSNNHYEGGKRNQLDDKLCKVKIVDELELGLSPDVCFEDLESDSTSKFSNLDEVPEHEHIIDSLIHNASLESKLPPLAKGCPVIKPCIYF</sequence>
<evidence type="ECO:0008006" key="4">
    <source>
        <dbReference type="Google" id="ProtNLM"/>
    </source>
</evidence>
<dbReference type="Proteomes" id="UP000002051">
    <property type="component" value="Unassembled WGS sequence"/>
</dbReference>
<dbReference type="AlphaFoldDB" id="A0A072TEJ8"/>
<dbReference type="SUPFAM" id="SSF54928">
    <property type="entry name" value="RNA-binding domain, RBD"/>
    <property type="match status" value="1"/>
</dbReference>
<dbReference type="HOGENOM" id="CLU_1542386_0_0_1"/>
<name>A0A072TEJ8_MEDTR</name>
<reference evidence="2" key="3">
    <citation type="submission" date="2015-06" db="UniProtKB">
        <authorList>
            <consortium name="EnsemblPlants"/>
        </authorList>
    </citation>
    <scope>IDENTIFICATION</scope>
    <source>
        <strain evidence="2">cv. Jemalong A17</strain>
    </source>
</reference>
<reference evidence="1 3" key="1">
    <citation type="journal article" date="2011" name="Nature">
        <title>The Medicago genome provides insight into the evolution of rhizobial symbioses.</title>
        <authorList>
            <person name="Young N.D."/>
            <person name="Debelle F."/>
            <person name="Oldroyd G.E."/>
            <person name="Geurts R."/>
            <person name="Cannon S.B."/>
            <person name="Udvardi M.K."/>
            <person name="Benedito V.A."/>
            <person name="Mayer K.F."/>
            <person name="Gouzy J."/>
            <person name="Schoof H."/>
            <person name="Van de Peer Y."/>
            <person name="Proost S."/>
            <person name="Cook D.R."/>
            <person name="Meyers B.C."/>
            <person name="Spannagl M."/>
            <person name="Cheung F."/>
            <person name="De Mita S."/>
            <person name="Krishnakumar V."/>
            <person name="Gundlach H."/>
            <person name="Zhou S."/>
            <person name="Mudge J."/>
            <person name="Bharti A.K."/>
            <person name="Murray J.D."/>
            <person name="Naoumkina M.A."/>
            <person name="Rosen B."/>
            <person name="Silverstein K.A."/>
            <person name="Tang H."/>
            <person name="Rombauts S."/>
            <person name="Zhao P.X."/>
            <person name="Zhou P."/>
            <person name="Barbe V."/>
            <person name="Bardou P."/>
            <person name="Bechner M."/>
            <person name="Bellec A."/>
            <person name="Berger A."/>
            <person name="Berges H."/>
            <person name="Bidwell S."/>
            <person name="Bisseling T."/>
            <person name="Choisne N."/>
            <person name="Couloux A."/>
            <person name="Denny R."/>
            <person name="Deshpande S."/>
            <person name="Dai X."/>
            <person name="Doyle J.J."/>
            <person name="Dudez A.M."/>
            <person name="Farmer A.D."/>
            <person name="Fouteau S."/>
            <person name="Franken C."/>
            <person name="Gibelin C."/>
            <person name="Gish J."/>
            <person name="Goldstein S."/>
            <person name="Gonzalez A.J."/>
            <person name="Green P.J."/>
            <person name="Hallab A."/>
            <person name="Hartog M."/>
            <person name="Hua A."/>
            <person name="Humphray S.J."/>
            <person name="Jeong D.H."/>
            <person name="Jing Y."/>
            <person name="Jocker A."/>
            <person name="Kenton S.M."/>
            <person name="Kim D.J."/>
            <person name="Klee K."/>
            <person name="Lai H."/>
            <person name="Lang C."/>
            <person name="Lin S."/>
            <person name="Macmil S.L."/>
            <person name="Magdelenat G."/>
            <person name="Matthews L."/>
            <person name="McCorrison J."/>
            <person name="Monaghan E.L."/>
            <person name="Mun J.H."/>
            <person name="Najar F.Z."/>
            <person name="Nicholson C."/>
            <person name="Noirot C."/>
            <person name="O'Bleness M."/>
            <person name="Paule C.R."/>
            <person name="Poulain J."/>
            <person name="Prion F."/>
            <person name="Qin B."/>
            <person name="Qu C."/>
            <person name="Retzel E.F."/>
            <person name="Riddle C."/>
            <person name="Sallet E."/>
            <person name="Samain S."/>
            <person name="Samson N."/>
            <person name="Sanders I."/>
            <person name="Saurat O."/>
            <person name="Scarpelli C."/>
            <person name="Schiex T."/>
            <person name="Segurens B."/>
            <person name="Severin A.J."/>
            <person name="Sherrier D.J."/>
            <person name="Shi R."/>
            <person name="Sims S."/>
            <person name="Singer S.R."/>
            <person name="Sinharoy S."/>
            <person name="Sterck L."/>
            <person name="Viollet A."/>
            <person name="Wang B.B."/>
            <person name="Wang K."/>
            <person name="Wang M."/>
            <person name="Wang X."/>
            <person name="Warfsmann J."/>
            <person name="Weissenbach J."/>
            <person name="White D.D."/>
            <person name="White J.D."/>
            <person name="Wiley G.B."/>
            <person name="Wincker P."/>
            <person name="Xing Y."/>
            <person name="Yang L."/>
            <person name="Yao Z."/>
            <person name="Ying F."/>
            <person name="Zhai J."/>
            <person name="Zhou L."/>
            <person name="Zuber A."/>
            <person name="Denarie J."/>
            <person name="Dixon R.A."/>
            <person name="May G.D."/>
            <person name="Schwartz D.C."/>
            <person name="Rogers J."/>
            <person name="Quetier F."/>
            <person name="Town C.D."/>
            <person name="Roe B.A."/>
        </authorList>
    </citation>
    <scope>NUCLEOTIDE SEQUENCE [LARGE SCALE GENOMIC DNA]</scope>
    <source>
        <strain evidence="1">A17</strain>
        <strain evidence="2 3">cv. Jemalong A17</strain>
    </source>
</reference>
<evidence type="ECO:0000313" key="3">
    <source>
        <dbReference type="Proteomes" id="UP000002051"/>
    </source>
</evidence>
<reference evidence="1 3" key="2">
    <citation type="journal article" date="2014" name="BMC Genomics">
        <title>An improved genome release (version Mt4.0) for the model legume Medicago truncatula.</title>
        <authorList>
            <person name="Tang H."/>
            <person name="Krishnakumar V."/>
            <person name="Bidwell S."/>
            <person name="Rosen B."/>
            <person name="Chan A."/>
            <person name="Zhou S."/>
            <person name="Gentzbittel L."/>
            <person name="Childs K.L."/>
            <person name="Yandell M."/>
            <person name="Gundlach H."/>
            <person name="Mayer K.F."/>
            <person name="Schwartz D.C."/>
            <person name="Town C.D."/>
        </authorList>
    </citation>
    <scope>GENOME REANNOTATION</scope>
    <source>
        <strain evidence="1">A17</strain>
        <strain evidence="2 3">cv. Jemalong A17</strain>
    </source>
</reference>
<dbReference type="GO" id="GO:0003676">
    <property type="term" value="F:nucleic acid binding"/>
    <property type="evidence" value="ECO:0007669"/>
    <property type="project" value="InterPro"/>
</dbReference>
<gene>
    <name evidence="1" type="ORF">MTR_0406s0010</name>
</gene>
<dbReference type="EMBL" id="KL403131">
    <property type="protein sequence ID" value="KEH15969.1"/>
    <property type="molecule type" value="Genomic_DNA"/>
</dbReference>
<organism evidence="1 3">
    <name type="scientific">Medicago truncatula</name>
    <name type="common">Barrel medic</name>
    <name type="synonym">Medicago tribuloides</name>
    <dbReference type="NCBI Taxonomy" id="3880"/>
    <lineage>
        <taxon>Eukaryota</taxon>
        <taxon>Viridiplantae</taxon>
        <taxon>Streptophyta</taxon>
        <taxon>Embryophyta</taxon>
        <taxon>Tracheophyta</taxon>
        <taxon>Spermatophyta</taxon>
        <taxon>Magnoliopsida</taxon>
        <taxon>eudicotyledons</taxon>
        <taxon>Gunneridae</taxon>
        <taxon>Pentapetalae</taxon>
        <taxon>rosids</taxon>
        <taxon>fabids</taxon>
        <taxon>Fabales</taxon>
        <taxon>Fabaceae</taxon>
        <taxon>Papilionoideae</taxon>
        <taxon>50 kb inversion clade</taxon>
        <taxon>NPAAA clade</taxon>
        <taxon>Hologalegina</taxon>
        <taxon>IRL clade</taxon>
        <taxon>Trifolieae</taxon>
        <taxon>Medicago</taxon>
    </lineage>
</organism>
<dbReference type="EnsemblPlants" id="KEH15969">
    <property type="protein sequence ID" value="KEH15969"/>
    <property type="gene ID" value="MTR_0406s0010"/>
</dbReference>
<keyword evidence="3" id="KW-1185">Reference proteome</keyword>
<evidence type="ECO:0000313" key="2">
    <source>
        <dbReference type="EnsemblPlants" id="KEH15969"/>
    </source>
</evidence>
<proteinExistence type="predicted"/>